<keyword evidence="3" id="KW-1185">Reference proteome</keyword>
<evidence type="ECO:0000313" key="2">
    <source>
        <dbReference type="EMBL" id="QSZ27844.1"/>
    </source>
</evidence>
<dbReference type="EMBL" id="CP060096">
    <property type="protein sequence ID" value="QSZ27844.1"/>
    <property type="molecule type" value="Genomic_DNA"/>
</dbReference>
<evidence type="ECO:0000313" key="3">
    <source>
        <dbReference type="Proteomes" id="UP000671913"/>
    </source>
</evidence>
<gene>
    <name evidence="2" type="ORF">ACETAC_02855</name>
</gene>
<protein>
    <recommendedName>
        <fullName evidence="1">DUF6385 domain-containing protein</fullName>
    </recommendedName>
</protein>
<dbReference type="KEGG" id="aaut:ACETAC_02855"/>
<dbReference type="InterPro" id="IPR045965">
    <property type="entry name" value="DUF6385"/>
</dbReference>
<dbReference type="RefSeq" id="WP_284680562.1">
    <property type="nucleotide sequence ID" value="NZ_CP060096.1"/>
</dbReference>
<name>A0A975AWN3_9THEO</name>
<dbReference type="Pfam" id="PF19912">
    <property type="entry name" value="DUF6385"/>
    <property type="match status" value="1"/>
</dbReference>
<dbReference type="Proteomes" id="UP000671913">
    <property type="component" value="Chromosome"/>
</dbReference>
<sequence>MPNNIVFNPVAEQLKTLIHGMKGTTATPFLLDSTTGKLLSTVDGSVTVAGTVTAQGTVTVTASALDVRPLSGSTDSIIVSSGSVTVAGTVTAQGTVTVTASALDIRPLSGSTDSFTLGSRIFVEDSTSIANVTGTGVVLTENTGNKSMYSYYITNTGTNTVTVKLQISPTTTATYFVDDGASYAIAGGAITVIATTKFMQYTRLYYDTGATAVTAQLYYNAQV</sequence>
<organism evidence="2 3">
    <name type="scientific">Aceticella autotrophica</name>
    <dbReference type="NCBI Taxonomy" id="2755338"/>
    <lineage>
        <taxon>Bacteria</taxon>
        <taxon>Bacillati</taxon>
        <taxon>Bacillota</taxon>
        <taxon>Clostridia</taxon>
        <taxon>Thermoanaerobacterales</taxon>
        <taxon>Thermoanaerobacteraceae</taxon>
        <taxon>Aceticella</taxon>
    </lineage>
</organism>
<reference evidence="2" key="1">
    <citation type="submission" date="2020-08" db="EMBL/GenBank/DDBJ databases">
        <title>Genomic insights into the carbon and energy metabolism of the first obligate autotrophic acetogenic bacterium Aceticella autotrophica gen. nov., sp. nov.</title>
        <authorList>
            <person name="Toshchakov S.V."/>
            <person name="Elcheninov A.G."/>
            <person name="Kublanov I.V."/>
            <person name="Frolov E.N."/>
            <person name="Lebedinsky A.V."/>
        </authorList>
    </citation>
    <scope>NUCLEOTIDE SEQUENCE</scope>
    <source>
        <strain evidence="2">3443-3Ac</strain>
    </source>
</reference>
<proteinExistence type="predicted"/>
<evidence type="ECO:0000259" key="1">
    <source>
        <dbReference type="Pfam" id="PF19912"/>
    </source>
</evidence>
<feature type="domain" description="DUF6385" evidence="1">
    <location>
        <begin position="142"/>
        <end position="222"/>
    </location>
</feature>
<accession>A0A975AWN3</accession>
<dbReference type="AlphaFoldDB" id="A0A975AWN3"/>